<evidence type="ECO:0000313" key="2">
    <source>
        <dbReference type="Proteomes" id="UP000486351"/>
    </source>
</evidence>
<sequence>MLAPSNIVRQAFQSGRFGGEHNATVRTVRRVPNVASAKIGAIRTEMGSASLARFGADCKTAPIVRQRDQDGDGVGLVRALRRLVQDDAGATIGAIKQDGDGVGLARALRRRVQDGAGAKIGVIKQDGEGVGLARALRRRVQDGAGAKIGTIRTDEASASIARFGAECNTA</sequence>
<name>A0A6G0Q9V6_9STRA</name>
<protein>
    <submittedName>
        <fullName evidence="1">Uncharacterized protein</fullName>
    </submittedName>
</protein>
<accession>A0A6G0Q9V6</accession>
<dbReference type="AlphaFoldDB" id="A0A6G0Q9V6"/>
<organism evidence="1 2">
    <name type="scientific">Phytophthora fragariae</name>
    <dbReference type="NCBI Taxonomy" id="53985"/>
    <lineage>
        <taxon>Eukaryota</taxon>
        <taxon>Sar</taxon>
        <taxon>Stramenopiles</taxon>
        <taxon>Oomycota</taxon>
        <taxon>Peronosporomycetes</taxon>
        <taxon>Peronosporales</taxon>
        <taxon>Peronosporaceae</taxon>
        <taxon>Phytophthora</taxon>
    </lineage>
</organism>
<reference evidence="1 2" key="1">
    <citation type="submission" date="2018-09" db="EMBL/GenBank/DDBJ databases">
        <title>Genomic investigation of the strawberry pathogen Phytophthora fragariae indicates pathogenicity is determined by transcriptional variation in three key races.</title>
        <authorList>
            <person name="Adams T.M."/>
            <person name="Armitage A.D."/>
            <person name="Sobczyk M.K."/>
            <person name="Bates H.J."/>
            <person name="Dunwell J.M."/>
            <person name="Nellist C.F."/>
            <person name="Harrison R.J."/>
        </authorList>
    </citation>
    <scope>NUCLEOTIDE SEQUENCE [LARGE SCALE GENOMIC DNA]</scope>
    <source>
        <strain evidence="1 2">NOV-77</strain>
    </source>
</reference>
<proteinExistence type="predicted"/>
<dbReference type="EMBL" id="QXFY01004513">
    <property type="protein sequence ID" value="KAE9276995.1"/>
    <property type="molecule type" value="Genomic_DNA"/>
</dbReference>
<dbReference type="Proteomes" id="UP000486351">
    <property type="component" value="Unassembled WGS sequence"/>
</dbReference>
<comment type="caution">
    <text evidence="1">The sequence shown here is derived from an EMBL/GenBank/DDBJ whole genome shotgun (WGS) entry which is preliminary data.</text>
</comment>
<gene>
    <name evidence="1" type="ORF">PF008_g28956</name>
</gene>
<evidence type="ECO:0000313" key="1">
    <source>
        <dbReference type="EMBL" id="KAE9276995.1"/>
    </source>
</evidence>